<evidence type="ECO:0000313" key="2">
    <source>
        <dbReference type="Proteomes" id="UP001352263"/>
    </source>
</evidence>
<reference evidence="1 2" key="1">
    <citation type="submission" date="2023-10" db="EMBL/GenBank/DDBJ databases">
        <title>Noviherbaspirillum sp. CPCC 100848 genome assembly.</title>
        <authorList>
            <person name="Li X.Y."/>
            <person name="Fang X.M."/>
        </authorList>
    </citation>
    <scope>NUCLEOTIDE SEQUENCE [LARGE SCALE GENOMIC DNA]</scope>
    <source>
        <strain evidence="1 2">CPCC 100848</strain>
    </source>
</reference>
<evidence type="ECO:0000313" key="1">
    <source>
        <dbReference type="EMBL" id="MEC4719784.1"/>
    </source>
</evidence>
<comment type="caution">
    <text evidence="1">The sequence shown here is derived from an EMBL/GenBank/DDBJ whole genome shotgun (WGS) entry which is preliminary data.</text>
</comment>
<dbReference type="Proteomes" id="UP001352263">
    <property type="component" value="Unassembled WGS sequence"/>
</dbReference>
<name>A0ABU6J824_9BURK</name>
<accession>A0ABU6J824</accession>
<proteinExistence type="predicted"/>
<dbReference type="EMBL" id="JAWIIV010000008">
    <property type="protein sequence ID" value="MEC4719784.1"/>
    <property type="molecule type" value="Genomic_DNA"/>
</dbReference>
<dbReference type="RefSeq" id="WP_326506498.1">
    <property type="nucleotide sequence ID" value="NZ_JAWIIV010000008.1"/>
</dbReference>
<protein>
    <submittedName>
        <fullName evidence="1">Uncharacterized protein</fullName>
    </submittedName>
</protein>
<keyword evidence="2" id="KW-1185">Reference proteome</keyword>
<sequence>MHAEITAYRGRLIITLLANRSIPGEVLSSQDNPRFPGQLICDTARHLGVSKEALRLLRRLPACGKEAADLNWFQLEEGTPTFFWRGGRYAVLSPEYCCVAKEFDIREHVSIPNRVPAGARAQLDALPRVQKPKVGMLTGLAL</sequence>
<gene>
    <name evidence="1" type="ORF">RY831_11540</name>
</gene>
<organism evidence="1 2">
    <name type="scientific">Noviherbaspirillum album</name>
    <dbReference type="NCBI Taxonomy" id="3080276"/>
    <lineage>
        <taxon>Bacteria</taxon>
        <taxon>Pseudomonadati</taxon>
        <taxon>Pseudomonadota</taxon>
        <taxon>Betaproteobacteria</taxon>
        <taxon>Burkholderiales</taxon>
        <taxon>Oxalobacteraceae</taxon>
        <taxon>Noviherbaspirillum</taxon>
    </lineage>
</organism>